<feature type="domain" description="AAA" evidence="1">
    <location>
        <begin position="120"/>
        <end position="300"/>
    </location>
</feature>
<gene>
    <name evidence="2" type="ORF">SAMN04487971_1235</name>
</gene>
<dbReference type="PANTHER" id="PTHR13696:SF52">
    <property type="entry name" value="PARA FAMILY PROTEIN CT_582"/>
    <property type="match status" value="1"/>
</dbReference>
<accession>A0A1G9MQR4</accession>
<reference evidence="3" key="1">
    <citation type="submission" date="2016-10" db="EMBL/GenBank/DDBJ databases">
        <authorList>
            <person name="Varghese N."/>
            <person name="Submissions S."/>
        </authorList>
    </citation>
    <scope>NUCLEOTIDE SEQUENCE [LARGE SCALE GENOMIC DNA]</scope>
    <source>
        <strain evidence="3">CGMCC 1.7655</strain>
    </source>
</reference>
<dbReference type="Gene3D" id="1.10.1660.10">
    <property type="match status" value="1"/>
</dbReference>
<keyword evidence="3" id="KW-1185">Reference proteome</keyword>
<dbReference type="AlphaFoldDB" id="A0A1G9MQR4"/>
<dbReference type="SUPFAM" id="SSF52540">
    <property type="entry name" value="P-loop containing nucleoside triphosphate hydrolases"/>
    <property type="match status" value="1"/>
</dbReference>
<dbReference type="NCBIfam" id="TIGR03453">
    <property type="entry name" value="partition_RepA"/>
    <property type="match status" value="1"/>
</dbReference>
<dbReference type="OrthoDB" id="9777757at2"/>
<evidence type="ECO:0000313" key="2">
    <source>
        <dbReference type="EMBL" id="SDL76559.1"/>
    </source>
</evidence>
<organism evidence="2 3">
    <name type="scientific">Paracoccus chinensis</name>
    <dbReference type="NCBI Taxonomy" id="525640"/>
    <lineage>
        <taxon>Bacteria</taxon>
        <taxon>Pseudomonadati</taxon>
        <taxon>Pseudomonadota</taxon>
        <taxon>Alphaproteobacteria</taxon>
        <taxon>Rhodobacterales</taxon>
        <taxon>Paracoccaceae</taxon>
        <taxon>Paracoccus</taxon>
    </lineage>
</organism>
<dbReference type="Pfam" id="PF13614">
    <property type="entry name" value="AAA_31"/>
    <property type="match status" value="1"/>
</dbReference>
<evidence type="ECO:0000259" key="1">
    <source>
        <dbReference type="Pfam" id="PF13614"/>
    </source>
</evidence>
<dbReference type="Gene3D" id="3.40.50.300">
    <property type="entry name" value="P-loop containing nucleotide triphosphate hydrolases"/>
    <property type="match status" value="1"/>
</dbReference>
<evidence type="ECO:0000313" key="3">
    <source>
        <dbReference type="Proteomes" id="UP000199555"/>
    </source>
</evidence>
<dbReference type="RefSeq" id="WP_090757229.1">
    <property type="nucleotide sequence ID" value="NZ_FNGE01000023.1"/>
</dbReference>
<dbReference type="CDD" id="cd02042">
    <property type="entry name" value="ParAB_family"/>
    <property type="match status" value="1"/>
</dbReference>
<dbReference type="Proteomes" id="UP000199555">
    <property type="component" value="Unassembled WGS sequence"/>
</dbReference>
<name>A0A1G9MQR4_9RHOB</name>
<sequence length="402" mass="45090">MNDLGPIHQPVVADSRLITTFAHNLATSLDRQMRNAYRPEGRKKLRLFSSKELMDLTGISASNLRLRHNEDAEFPKAETDSRGHRFYSAETIDKIRQHMAKTAKNPQTYRPGRREGDDLKVLSTVNFKGGSGKSTTAAHLAQRYALRGYRVLAIDMDPQGSLTTLFGYRPEIEFAEKGTIYDALRYDDEQVPIRDVILKTYFHNLDLAPAGLMLSEYETNTAYALTQRLSPPFAQRLAMQIDSVQADYDIVIIDCPPQLGFITLTALAASTGLIVTVVPSMLDIASMSQFLRLAGDLFETIERHVGRPVTWDFIKFLLTRYEPSDAPQTQMAAYLRSILPGHVLTEPMLKSTAISDAGITQQTVYEVEPGEFVRKTLDRAVTSCNAVADEIEQLIQASWRRA</sequence>
<dbReference type="PANTHER" id="PTHR13696">
    <property type="entry name" value="P-LOOP CONTAINING NUCLEOSIDE TRIPHOSPHATE HYDROLASE"/>
    <property type="match status" value="1"/>
</dbReference>
<dbReference type="InterPro" id="IPR025669">
    <property type="entry name" value="AAA_dom"/>
</dbReference>
<protein>
    <submittedName>
        <fullName evidence="2">Chromosome partitioning protein</fullName>
    </submittedName>
</protein>
<dbReference type="InterPro" id="IPR017818">
    <property type="entry name" value="Plasmid_partition_RepA"/>
</dbReference>
<dbReference type="InterPro" id="IPR027417">
    <property type="entry name" value="P-loop_NTPase"/>
</dbReference>
<dbReference type="STRING" id="525640.SAMN04487971_1235"/>
<proteinExistence type="predicted"/>
<dbReference type="EMBL" id="FNGE01000023">
    <property type="protein sequence ID" value="SDL76559.1"/>
    <property type="molecule type" value="Genomic_DNA"/>
</dbReference>
<dbReference type="InterPro" id="IPR050678">
    <property type="entry name" value="DNA_Partitioning_ATPase"/>
</dbReference>